<dbReference type="InterPro" id="IPR013149">
    <property type="entry name" value="ADH-like_C"/>
</dbReference>
<dbReference type="SUPFAM" id="SSF51735">
    <property type="entry name" value="NAD(P)-binding Rossmann-fold domains"/>
    <property type="match status" value="1"/>
</dbReference>
<feature type="non-terminal residue" evidence="2">
    <location>
        <position position="1"/>
    </location>
</feature>
<dbReference type="Gene3D" id="3.40.50.720">
    <property type="entry name" value="NAD(P)-binding Rossmann-like Domain"/>
    <property type="match status" value="1"/>
</dbReference>
<evidence type="ECO:0000313" key="2">
    <source>
        <dbReference type="EMBL" id="GAG89205.1"/>
    </source>
</evidence>
<feature type="domain" description="Alcohol dehydrogenase-like C-terminal" evidence="1">
    <location>
        <begin position="17"/>
        <end position="55"/>
    </location>
</feature>
<dbReference type="AlphaFoldDB" id="X1B2L4"/>
<comment type="caution">
    <text evidence="2">The sequence shown here is derived from an EMBL/GenBank/DDBJ whole genome shotgun (WGS) entry which is preliminary data.</text>
</comment>
<dbReference type="PANTHER" id="PTHR44013">
    <property type="entry name" value="ZINC-TYPE ALCOHOL DEHYDROGENASE-LIKE PROTEIN C16A3.02C"/>
    <property type="match status" value="1"/>
</dbReference>
<proteinExistence type="predicted"/>
<accession>X1B2L4</accession>
<protein>
    <recommendedName>
        <fullName evidence="1">Alcohol dehydrogenase-like C-terminal domain-containing protein</fullName>
    </recommendedName>
</protein>
<reference evidence="2" key="1">
    <citation type="journal article" date="2014" name="Front. Microbiol.">
        <title>High frequency of phylogenetically diverse reductive dehalogenase-homologous genes in deep subseafloor sedimentary metagenomes.</title>
        <authorList>
            <person name="Kawai M."/>
            <person name="Futagami T."/>
            <person name="Toyoda A."/>
            <person name="Takaki Y."/>
            <person name="Nishi S."/>
            <person name="Hori S."/>
            <person name="Arai W."/>
            <person name="Tsubouchi T."/>
            <person name="Morono Y."/>
            <person name="Uchiyama I."/>
            <person name="Ito T."/>
            <person name="Fujiyama A."/>
            <person name="Inagaki F."/>
            <person name="Takami H."/>
        </authorList>
    </citation>
    <scope>NUCLEOTIDE SEQUENCE</scope>
    <source>
        <strain evidence="2">Expedition CK06-06</strain>
    </source>
</reference>
<dbReference type="InterPro" id="IPR036291">
    <property type="entry name" value="NAD(P)-bd_dom_sf"/>
</dbReference>
<dbReference type="InterPro" id="IPR052733">
    <property type="entry name" value="Chloroplast_QOR"/>
</dbReference>
<organism evidence="2">
    <name type="scientific">marine sediment metagenome</name>
    <dbReference type="NCBI Taxonomy" id="412755"/>
    <lineage>
        <taxon>unclassified sequences</taxon>
        <taxon>metagenomes</taxon>
        <taxon>ecological metagenomes</taxon>
    </lineage>
</organism>
<sequence>NIQIGQKVLINGAGGTIGSFAVQLAKHYGAEVTAVDSTNKLDMLRSIGADHVIDTQITLPSFLWSFNSCGSGISLM</sequence>
<dbReference type="Pfam" id="PF00107">
    <property type="entry name" value="ADH_zinc_N"/>
    <property type="match status" value="1"/>
</dbReference>
<dbReference type="PANTHER" id="PTHR44013:SF1">
    <property type="entry name" value="ZINC-TYPE ALCOHOL DEHYDROGENASE-LIKE PROTEIN C16A3.02C"/>
    <property type="match status" value="1"/>
</dbReference>
<name>X1B2L4_9ZZZZ</name>
<dbReference type="EMBL" id="BART01013187">
    <property type="protein sequence ID" value="GAG89205.1"/>
    <property type="molecule type" value="Genomic_DNA"/>
</dbReference>
<gene>
    <name evidence="2" type="ORF">S01H4_27115</name>
</gene>
<evidence type="ECO:0000259" key="1">
    <source>
        <dbReference type="Pfam" id="PF00107"/>
    </source>
</evidence>